<dbReference type="GeneID" id="113466134"/>
<dbReference type="Proteomes" id="UP000079169">
    <property type="component" value="Unplaced"/>
</dbReference>
<proteinExistence type="predicted"/>
<sequence>MTSSPEDEKFLELKEYIPMLDLLLSYLTSKEPDNSIVKKVKNILNTLNFPKTPPSCDLTTLERIESVVKTLKVKMAPKLKEFERQQSLQKQNKTSHVLQSSQLSSDTSIKSHPNNNLFFSTQQ</sequence>
<gene>
    <name evidence="3" type="primary">LOC113466134</name>
</gene>
<reference evidence="3" key="1">
    <citation type="submission" date="2025-08" db="UniProtKB">
        <authorList>
            <consortium name="RefSeq"/>
        </authorList>
    </citation>
    <scope>IDENTIFICATION</scope>
</reference>
<accession>A0A3Q0ILB7</accession>
<dbReference type="AlphaFoldDB" id="A0A3Q0ILB7"/>
<feature type="region of interest" description="Disordered" evidence="1">
    <location>
        <begin position="84"/>
        <end position="123"/>
    </location>
</feature>
<evidence type="ECO:0000313" key="3">
    <source>
        <dbReference type="RefSeq" id="XP_026677081.1"/>
    </source>
</evidence>
<evidence type="ECO:0000313" key="2">
    <source>
        <dbReference type="Proteomes" id="UP000079169"/>
    </source>
</evidence>
<feature type="compositionally biased region" description="Polar residues" evidence="1">
    <location>
        <begin position="85"/>
        <end position="123"/>
    </location>
</feature>
<dbReference type="RefSeq" id="XP_026677081.1">
    <property type="nucleotide sequence ID" value="XM_026821280.1"/>
</dbReference>
<protein>
    <submittedName>
        <fullName evidence="3">Uncharacterized protein LOC113466134</fullName>
    </submittedName>
</protein>
<keyword evidence="2" id="KW-1185">Reference proteome</keyword>
<evidence type="ECO:0000256" key="1">
    <source>
        <dbReference type="SAM" id="MobiDB-lite"/>
    </source>
</evidence>
<name>A0A3Q0ILB7_DIACI</name>
<dbReference type="KEGG" id="dci:113466134"/>
<organism evidence="2 3">
    <name type="scientific">Diaphorina citri</name>
    <name type="common">Asian citrus psyllid</name>
    <dbReference type="NCBI Taxonomy" id="121845"/>
    <lineage>
        <taxon>Eukaryota</taxon>
        <taxon>Metazoa</taxon>
        <taxon>Ecdysozoa</taxon>
        <taxon>Arthropoda</taxon>
        <taxon>Hexapoda</taxon>
        <taxon>Insecta</taxon>
        <taxon>Pterygota</taxon>
        <taxon>Neoptera</taxon>
        <taxon>Paraneoptera</taxon>
        <taxon>Hemiptera</taxon>
        <taxon>Sternorrhyncha</taxon>
        <taxon>Psylloidea</taxon>
        <taxon>Psyllidae</taxon>
        <taxon>Diaphorininae</taxon>
        <taxon>Diaphorina</taxon>
    </lineage>
</organism>
<dbReference type="PaxDb" id="121845-A0A3Q0ILB7"/>